<protein>
    <submittedName>
        <fullName evidence="2">Uncharacterized protein</fullName>
    </submittedName>
</protein>
<dbReference type="RefSeq" id="WP_047002386.1">
    <property type="nucleotide sequence ID" value="NZ_LBHB01000001.1"/>
</dbReference>
<keyword evidence="1" id="KW-1133">Transmembrane helix</keyword>
<comment type="caution">
    <text evidence="2">The sequence shown here is derived from an EMBL/GenBank/DDBJ whole genome shotgun (WGS) entry which is preliminary data.</text>
</comment>
<accession>A0A0G9MWK5</accession>
<gene>
    <name evidence="2" type="ORF">AAW00_00295</name>
</gene>
<dbReference type="EMBL" id="LBHB01000001">
    <property type="protein sequence ID" value="KLE34984.1"/>
    <property type="molecule type" value="Genomic_DNA"/>
</dbReference>
<feature type="transmembrane region" description="Helical" evidence="1">
    <location>
        <begin position="9"/>
        <end position="27"/>
    </location>
</feature>
<keyword evidence="1" id="KW-0812">Transmembrane</keyword>
<keyword evidence="3" id="KW-1185">Reference proteome</keyword>
<dbReference type="Proteomes" id="UP000053464">
    <property type="component" value="Unassembled WGS sequence"/>
</dbReference>
<evidence type="ECO:0000313" key="2">
    <source>
        <dbReference type="EMBL" id="KLE34984.1"/>
    </source>
</evidence>
<organism evidence="2 3">
    <name type="scientific">Aurantiacibacter luteus</name>
    <dbReference type="NCBI Taxonomy" id="1581420"/>
    <lineage>
        <taxon>Bacteria</taxon>
        <taxon>Pseudomonadati</taxon>
        <taxon>Pseudomonadota</taxon>
        <taxon>Alphaproteobacteria</taxon>
        <taxon>Sphingomonadales</taxon>
        <taxon>Erythrobacteraceae</taxon>
        <taxon>Aurantiacibacter</taxon>
    </lineage>
</organism>
<proteinExistence type="predicted"/>
<dbReference type="STRING" id="1581420.AAW00_00295"/>
<dbReference type="PATRIC" id="fig|1581420.6.peg.60"/>
<keyword evidence="1" id="KW-0472">Membrane</keyword>
<evidence type="ECO:0000313" key="3">
    <source>
        <dbReference type="Proteomes" id="UP000053464"/>
    </source>
</evidence>
<evidence type="ECO:0000256" key="1">
    <source>
        <dbReference type="SAM" id="Phobius"/>
    </source>
</evidence>
<name>A0A0G9MWK5_9SPHN</name>
<dbReference type="AlphaFoldDB" id="A0A0G9MWK5"/>
<dbReference type="Gene3D" id="1.10.150.20">
    <property type="entry name" value="5' to 3' exonuclease, C-terminal subdomain"/>
    <property type="match status" value="1"/>
</dbReference>
<sequence>MPQVLQDNLALVIIALVVAAALAFWLFHASRKTRVEIAERPEGEGVARRNQALIDAPSAAEAAMPRREAADERIERQEIAEVAPGPTSAAANFDRTAAATEIADAEAGAPGNARDAMKEVPAELAERPAPAASEGDDLLRIKGVGPKIVNLLAGLGVTSFAQIAAWDDAEIVRIDDQLGRFQGRIARDEWVEQARFLAADDITGYEERFGKL</sequence>
<dbReference type="OrthoDB" id="9807941at2"/>
<reference evidence="2 3" key="1">
    <citation type="submission" date="2015-04" db="EMBL/GenBank/DDBJ databases">
        <title>The draft genome sequence of Erythrobacter luteus KA37.</title>
        <authorList>
            <person name="Zhuang L."/>
            <person name="Liu Y."/>
            <person name="Shao Z."/>
        </authorList>
    </citation>
    <scope>NUCLEOTIDE SEQUENCE [LARGE SCALE GENOMIC DNA]</scope>
    <source>
        <strain evidence="2 3">KA37</strain>
    </source>
</reference>